<comment type="pathway">
    <text evidence="2 6">Cofactor biosynthesis; molybdopterin biosynthesis.</text>
</comment>
<feature type="domain" description="Molybdopterin cofactor biosynthesis C (MoaC)" evidence="7">
    <location>
        <begin position="15"/>
        <end position="152"/>
    </location>
</feature>
<sequence>MANFTHFNDQGRAKMVDITRKEETHRSATAQSSILVNEEIYTSITQQTMKKGDVLAVAQVAGIMAAKQTSAIIPMCHPIPISGIDLTFDWKRLEQEFKLSIHATVKTKGSTGVEMEALTAASVCALTIYDMCKAVDKGMVIGPTFLKEKSGGKNGDFKRQNEPLTDRL</sequence>
<name>A0ABV3Q585_9BACL</name>
<dbReference type="InterPro" id="IPR036522">
    <property type="entry name" value="MoaC_sf"/>
</dbReference>
<evidence type="ECO:0000256" key="6">
    <source>
        <dbReference type="HAMAP-Rule" id="MF_01224"/>
    </source>
</evidence>
<evidence type="ECO:0000256" key="3">
    <source>
        <dbReference type="ARBA" id="ARBA00012575"/>
    </source>
</evidence>
<proteinExistence type="inferred from homology"/>
<dbReference type="PANTHER" id="PTHR22960">
    <property type="entry name" value="MOLYBDOPTERIN COFACTOR SYNTHESIS PROTEIN A"/>
    <property type="match status" value="1"/>
</dbReference>
<comment type="catalytic activity">
    <reaction evidence="1 6">
        <text>(8S)-3',8-cyclo-7,8-dihydroguanosine 5'-triphosphate = cyclic pyranopterin phosphate + diphosphate</text>
        <dbReference type="Rhea" id="RHEA:49580"/>
        <dbReference type="ChEBI" id="CHEBI:33019"/>
        <dbReference type="ChEBI" id="CHEBI:59648"/>
        <dbReference type="ChEBI" id="CHEBI:131766"/>
        <dbReference type="EC" id="4.6.1.17"/>
    </reaction>
</comment>
<dbReference type="EMBL" id="JBFMIA010000010">
    <property type="protein sequence ID" value="MEW9502467.1"/>
    <property type="molecule type" value="Genomic_DNA"/>
</dbReference>
<evidence type="ECO:0000256" key="4">
    <source>
        <dbReference type="ARBA" id="ARBA00023150"/>
    </source>
</evidence>
<dbReference type="HAMAP" id="MF_01224_B">
    <property type="entry name" value="MoaC_B"/>
    <property type="match status" value="1"/>
</dbReference>
<dbReference type="RefSeq" id="WP_367779957.1">
    <property type="nucleotide sequence ID" value="NZ_JBFMIA010000010.1"/>
</dbReference>
<dbReference type="Pfam" id="PF01967">
    <property type="entry name" value="MoaC"/>
    <property type="match status" value="1"/>
</dbReference>
<gene>
    <name evidence="6 8" type="primary">moaC</name>
    <name evidence="8" type="ORF">AB1471_11750</name>
</gene>
<feature type="active site" evidence="6">
    <location>
        <position position="130"/>
    </location>
</feature>
<dbReference type="CDD" id="cd01420">
    <property type="entry name" value="MoaC_PE"/>
    <property type="match status" value="1"/>
</dbReference>
<keyword evidence="5 6" id="KW-0456">Lyase</keyword>
<dbReference type="Gene3D" id="3.30.70.640">
    <property type="entry name" value="Molybdopterin cofactor biosynthesis C (MoaC) domain"/>
    <property type="match status" value="1"/>
</dbReference>
<comment type="similarity">
    <text evidence="6">Belongs to the MoaC family.</text>
</comment>
<dbReference type="NCBIfam" id="TIGR00581">
    <property type="entry name" value="moaC"/>
    <property type="match status" value="1"/>
</dbReference>
<dbReference type="NCBIfam" id="NF006870">
    <property type="entry name" value="PRK09364.1"/>
    <property type="match status" value="1"/>
</dbReference>
<accession>A0ABV3Q585</accession>
<comment type="subunit">
    <text evidence="6">Homohexamer; trimer of dimers.</text>
</comment>
<dbReference type="SUPFAM" id="SSF55040">
    <property type="entry name" value="Molybdenum cofactor biosynthesis protein C, MoaC"/>
    <property type="match status" value="1"/>
</dbReference>
<evidence type="ECO:0000256" key="1">
    <source>
        <dbReference type="ARBA" id="ARBA00001637"/>
    </source>
</evidence>
<keyword evidence="9" id="KW-1185">Reference proteome</keyword>
<evidence type="ECO:0000313" key="8">
    <source>
        <dbReference type="EMBL" id="MEW9502467.1"/>
    </source>
</evidence>
<evidence type="ECO:0000256" key="2">
    <source>
        <dbReference type="ARBA" id="ARBA00005046"/>
    </source>
</evidence>
<dbReference type="InterPro" id="IPR050105">
    <property type="entry name" value="MoCo_biosynth_MoaA/MoaC"/>
</dbReference>
<reference evidence="8 9" key="1">
    <citation type="journal article" date="1979" name="Int. J. Syst. Evol. Microbiol.">
        <title>Bacillus globisporus subsp. marinus subsp. nov.</title>
        <authorList>
            <person name="Liu H."/>
        </authorList>
    </citation>
    <scope>NUCLEOTIDE SEQUENCE [LARGE SCALE GENOMIC DNA]</scope>
    <source>
        <strain evidence="8 9">DSM 1297</strain>
    </source>
</reference>
<evidence type="ECO:0000259" key="7">
    <source>
        <dbReference type="Pfam" id="PF01967"/>
    </source>
</evidence>
<dbReference type="InterPro" id="IPR047594">
    <property type="entry name" value="MoaC_bact/euk"/>
</dbReference>
<dbReference type="PANTHER" id="PTHR22960:SF29">
    <property type="entry name" value="CYCLIC PYRANOPTERIN MONOPHOSPHATE SYNTHASE"/>
    <property type="match status" value="1"/>
</dbReference>
<feature type="binding site" evidence="6">
    <location>
        <begin position="115"/>
        <end position="116"/>
    </location>
    <ligand>
        <name>substrate</name>
    </ligand>
</feature>
<comment type="caution">
    <text evidence="8">The sequence shown here is derived from an EMBL/GenBank/DDBJ whole genome shotgun (WGS) entry which is preliminary data.</text>
</comment>
<evidence type="ECO:0000256" key="5">
    <source>
        <dbReference type="ARBA" id="ARBA00023239"/>
    </source>
</evidence>
<evidence type="ECO:0000313" key="9">
    <source>
        <dbReference type="Proteomes" id="UP001556040"/>
    </source>
</evidence>
<dbReference type="EC" id="4.6.1.17" evidence="3 6"/>
<comment type="function">
    <text evidence="6">Catalyzes the conversion of (8S)-3',8-cyclo-7,8-dihydroguanosine 5'-triphosphate to cyclic pyranopterin monophosphate (cPMP).</text>
</comment>
<dbReference type="InterPro" id="IPR002820">
    <property type="entry name" value="Mopterin_CF_biosynth-C_dom"/>
</dbReference>
<organism evidence="8 9">
    <name type="scientific">Jeotgalibacillus marinus</name>
    <dbReference type="NCBI Taxonomy" id="86667"/>
    <lineage>
        <taxon>Bacteria</taxon>
        <taxon>Bacillati</taxon>
        <taxon>Bacillota</taxon>
        <taxon>Bacilli</taxon>
        <taxon>Bacillales</taxon>
        <taxon>Caryophanaceae</taxon>
        <taxon>Jeotgalibacillus</taxon>
    </lineage>
</organism>
<protein>
    <recommendedName>
        <fullName evidence="3 6">Cyclic pyranopterin monophosphate synthase</fullName>
        <ecNumber evidence="3 6">4.6.1.17</ecNumber>
    </recommendedName>
    <alternativeName>
        <fullName evidence="6">Molybdenum cofactor biosynthesis protein C</fullName>
    </alternativeName>
</protein>
<dbReference type="Proteomes" id="UP001556040">
    <property type="component" value="Unassembled WGS sequence"/>
</dbReference>
<dbReference type="GO" id="GO:0061799">
    <property type="term" value="F:cyclic pyranopterin monophosphate synthase activity"/>
    <property type="evidence" value="ECO:0007669"/>
    <property type="project" value="UniProtKB-EC"/>
</dbReference>
<keyword evidence="4 6" id="KW-0501">Molybdenum cofactor biosynthesis</keyword>
<feature type="binding site" evidence="6">
    <location>
        <begin position="75"/>
        <end position="77"/>
    </location>
    <ligand>
        <name>substrate</name>
    </ligand>
</feature>
<dbReference type="InterPro" id="IPR023045">
    <property type="entry name" value="MoaC"/>
</dbReference>